<evidence type="ECO:0000256" key="14">
    <source>
        <dbReference type="ARBA" id="ARBA00023065"/>
    </source>
</evidence>
<evidence type="ECO:0000313" key="19">
    <source>
        <dbReference type="Proteomes" id="UP001646141"/>
    </source>
</evidence>
<proteinExistence type="inferred from homology"/>
<evidence type="ECO:0000256" key="9">
    <source>
        <dbReference type="ARBA" id="ARBA00022840"/>
    </source>
</evidence>
<feature type="domain" description="P-type ATPase A" evidence="17">
    <location>
        <begin position="146"/>
        <end position="240"/>
    </location>
</feature>
<keyword evidence="2 16" id="KW-0813">Transport</keyword>
<feature type="transmembrane region" description="Helical" evidence="16">
    <location>
        <begin position="665"/>
        <end position="689"/>
    </location>
</feature>
<dbReference type="Gene3D" id="3.40.1110.10">
    <property type="entry name" value="Calcium-transporting ATPase, cytoplasmic domain N"/>
    <property type="match status" value="1"/>
</dbReference>
<evidence type="ECO:0000256" key="11">
    <source>
        <dbReference type="ARBA" id="ARBA00022958"/>
    </source>
</evidence>
<comment type="similarity">
    <text evidence="16">Belongs to the cation transport ATPase (P-type) (TC 3.A.3) family. Type IA subfamily.</text>
</comment>
<evidence type="ECO:0000256" key="6">
    <source>
        <dbReference type="ARBA" id="ARBA00022692"/>
    </source>
</evidence>
<dbReference type="InterPro" id="IPR023299">
    <property type="entry name" value="ATPase_P-typ_cyto_dom_N"/>
</dbReference>
<dbReference type="InterPro" id="IPR059000">
    <property type="entry name" value="ATPase_P-type_domA"/>
</dbReference>
<organism evidence="18 19">
    <name type="scientific">Leucobacter chromiireducens subsp. chromiireducens</name>
    <dbReference type="NCBI Taxonomy" id="660067"/>
    <lineage>
        <taxon>Bacteria</taxon>
        <taxon>Bacillati</taxon>
        <taxon>Actinomycetota</taxon>
        <taxon>Actinomycetes</taxon>
        <taxon>Micrococcales</taxon>
        <taxon>Microbacteriaceae</taxon>
        <taxon>Leucobacter</taxon>
    </lineage>
</organism>
<comment type="caution">
    <text evidence="18">The sequence shown here is derived from an EMBL/GenBank/DDBJ whole genome shotgun (WGS) entry which is preliminary data.</text>
</comment>
<dbReference type="PANTHER" id="PTHR43743:SF1">
    <property type="entry name" value="POTASSIUM-TRANSPORTING ATPASE ATP-BINDING SUBUNIT"/>
    <property type="match status" value="1"/>
</dbReference>
<dbReference type="NCBIfam" id="TIGR01494">
    <property type="entry name" value="ATPase_P-type"/>
    <property type="match status" value="2"/>
</dbReference>
<keyword evidence="8 16" id="KW-0547">Nucleotide-binding</keyword>
<dbReference type="SFLD" id="SFLDG00002">
    <property type="entry name" value="C1.7:_P-type_atpase_like"/>
    <property type="match status" value="1"/>
</dbReference>
<dbReference type="EC" id="7.2.2.6" evidence="16"/>
<feature type="transmembrane region" description="Helical" evidence="16">
    <location>
        <begin position="90"/>
        <end position="108"/>
    </location>
</feature>
<evidence type="ECO:0000256" key="3">
    <source>
        <dbReference type="ARBA" id="ARBA00022475"/>
    </source>
</evidence>
<dbReference type="EMBL" id="QYAD01000002">
    <property type="protein sequence ID" value="MBL3689812.1"/>
    <property type="molecule type" value="Genomic_DNA"/>
</dbReference>
<evidence type="ECO:0000256" key="2">
    <source>
        <dbReference type="ARBA" id="ARBA00022448"/>
    </source>
</evidence>
<comment type="subunit">
    <text evidence="16">The system is composed of three essential subunits: KdpA, KdpB and KdpC.</text>
</comment>
<comment type="subcellular location">
    <subcellularLocation>
        <location evidence="1 16">Cell membrane</location>
        <topology evidence="1 16">Multi-pass membrane protein</topology>
    </subcellularLocation>
</comment>
<keyword evidence="19" id="KW-1185">Reference proteome</keyword>
<comment type="caution">
    <text evidence="16">Lacks conserved residue(s) required for the propagation of feature annotation.</text>
</comment>
<evidence type="ECO:0000256" key="4">
    <source>
        <dbReference type="ARBA" id="ARBA00022538"/>
    </source>
</evidence>
<dbReference type="SFLD" id="SFLDF00027">
    <property type="entry name" value="p-type_atpase"/>
    <property type="match status" value="1"/>
</dbReference>
<feature type="active site" description="4-aspartylphosphate intermediate" evidence="16">
    <location>
        <position position="340"/>
    </location>
</feature>
<evidence type="ECO:0000313" key="18">
    <source>
        <dbReference type="EMBL" id="MBL3689812.1"/>
    </source>
</evidence>
<sequence>MPARWAVRGRIRPVIQRLLERLRNNSVISPSALRTVILDALRKFDPRYLWHNPVLLLTEAGAALTTLIAVAEPFVGGARPSGGTTMPPGFTWALAIGFWVCLFTATLAESIAEGRGRSDTASLRQAARSTPALRVASYDPTRDRSAQNAELEQVDSHDLVPGDVVVVDTGGTIPADGEVLWGAAEVDESEYTGHAGTVVREAGGDRTAVIGGTSDLGGRLVVRITASVGASAFERTIQLASTARRQKAPIEVAFSALLSSFSVSFVIVALTLNSAVSPVAPPVSIPVLVAMVICLIPTEIAALMSVTGIAGMSQLLRRGVLVTSAKSLETAGDITTVLLDKTGTVTQGNRSAVAFLPLSGVDPTEFMRLAALASIGDPTPEGSSIVRLARALGATEPDPAGTEHTRAEDGTPVVFTANARISGYDLPDGTKLRKGAAHAVAAWLKQQGTQPSRHVLAELQASTHAIASDGGTPLIIGVKPPAGPGRALGVVDLRDTIKASVPGRVSALRGLGIRTVMVTGDHELTAKAISAEAGIDEYVGNSTPEEKLAVIVREQSAGHLVAMSGDGVNDAPALAQADIGIAMNSATAAAKASANMIILDDDPAHLVDIVEVGRRQMATRGALMTFNLANDLVRYFTLFPALFVGAFPGLAALNVLQLHSSASAVLSTVIFSSLVMVILIPLALIGVPYRSTGPRGDLTRNLIVNGLSGVLVPIIGIKLIDMVVSLMPGY</sequence>
<dbReference type="PANTHER" id="PTHR43743">
    <property type="entry name" value="POTASSIUM-TRANSPORTING ATPASE ATP-BINDING SUBUNIT"/>
    <property type="match status" value="1"/>
</dbReference>
<feature type="transmembrane region" description="Helical" evidence="16">
    <location>
        <begin position="701"/>
        <end position="720"/>
    </location>
</feature>
<feature type="binding site" evidence="16">
    <location>
        <position position="566"/>
    </location>
    <ligand>
        <name>Mg(2+)</name>
        <dbReference type="ChEBI" id="CHEBI:18420"/>
    </ligand>
</feature>
<evidence type="ECO:0000256" key="10">
    <source>
        <dbReference type="ARBA" id="ARBA00022842"/>
    </source>
</evidence>
<keyword evidence="6 16" id="KW-0812">Transmembrane</keyword>
<protein>
    <recommendedName>
        <fullName evidence="16">Potassium-transporting ATPase ATP-binding subunit</fullName>
        <ecNumber evidence="16">7.2.2.6</ecNumber>
    </recommendedName>
    <alternativeName>
        <fullName evidence="16">ATP phosphohydrolase [potassium-transporting] B chain</fullName>
    </alternativeName>
    <alternativeName>
        <fullName evidence="16">Potassium-binding and translocating subunit B</fullName>
    </alternativeName>
    <alternativeName>
        <fullName evidence="16">Potassium-translocating ATPase B chain</fullName>
    </alternativeName>
</protein>
<dbReference type="HAMAP" id="MF_00285">
    <property type="entry name" value="KdpB"/>
    <property type="match status" value="1"/>
</dbReference>
<dbReference type="InterPro" id="IPR008250">
    <property type="entry name" value="ATPase_P-typ_transduc_dom_A_sf"/>
</dbReference>
<accession>A0ABS1SNR3</accession>
<dbReference type="NCBIfam" id="TIGR01497">
    <property type="entry name" value="kdpB"/>
    <property type="match status" value="1"/>
</dbReference>
<keyword evidence="4 16" id="KW-0633">Potassium transport</keyword>
<dbReference type="PROSITE" id="PS00154">
    <property type="entry name" value="ATPASE_E1_E2"/>
    <property type="match status" value="1"/>
</dbReference>
<keyword evidence="11 16" id="KW-0630">Potassium</keyword>
<keyword evidence="13 16" id="KW-1133">Transmembrane helix</keyword>
<feature type="transmembrane region" description="Helical" evidence="16">
    <location>
        <begin position="632"/>
        <end position="653"/>
    </location>
</feature>
<dbReference type="InterPro" id="IPR006391">
    <property type="entry name" value="P-type_ATPase_bsu_IA"/>
</dbReference>
<keyword evidence="7 16" id="KW-0479">Metal-binding</keyword>
<gene>
    <name evidence="16 18" type="primary">kdpB</name>
    <name evidence="18" type="ORF">D3226_07530</name>
</gene>
<comment type="function">
    <text evidence="16">Part of the high-affinity ATP-driven potassium transport (or Kdp) system, which catalyzes the hydrolysis of ATP coupled with the electrogenic transport of potassium into the cytoplasm. This subunit is responsible for energy coupling to the transport system and for the release of the potassium ions to the cytoplasm.</text>
</comment>
<keyword evidence="14 16" id="KW-0406">Ion transport</keyword>
<dbReference type="InterPro" id="IPR001757">
    <property type="entry name" value="P_typ_ATPase"/>
</dbReference>
<keyword evidence="12 16" id="KW-1278">Translocase</keyword>
<feature type="transmembrane region" description="Helical" evidence="16">
    <location>
        <begin position="48"/>
        <end position="70"/>
    </location>
</feature>
<evidence type="ECO:0000256" key="1">
    <source>
        <dbReference type="ARBA" id="ARBA00004651"/>
    </source>
</evidence>
<dbReference type="InterPro" id="IPR018303">
    <property type="entry name" value="ATPase_P-typ_P_site"/>
</dbReference>
<dbReference type="Gene3D" id="3.40.50.1000">
    <property type="entry name" value="HAD superfamily/HAD-like"/>
    <property type="match status" value="1"/>
</dbReference>
<evidence type="ECO:0000256" key="8">
    <source>
        <dbReference type="ARBA" id="ARBA00022741"/>
    </source>
</evidence>
<evidence type="ECO:0000256" key="7">
    <source>
        <dbReference type="ARBA" id="ARBA00022723"/>
    </source>
</evidence>
<dbReference type="SUPFAM" id="SSF81660">
    <property type="entry name" value="Metal cation-transporting ATPase, ATP-binding domain N"/>
    <property type="match status" value="1"/>
</dbReference>
<dbReference type="InterPro" id="IPR044492">
    <property type="entry name" value="P_typ_ATPase_HD_dom"/>
</dbReference>
<feature type="transmembrane region" description="Helical" evidence="16">
    <location>
        <begin position="252"/>
        <end position="272"/>
    </location>
</feature>
<feature type="binding site" evidence="16">
    <location>
        <position position="377"/>
    </location>
    <ligand>
        <name>ATP</name>
        <dbReference type="ChEBI" id="CHEBI:30616"/>
    </ligand>
</feature>
<feature type="binding site" evidence="16">
    <location>
        <position position="381"/>
    </location>
    <ligand>
        <name>ATP</name>
        <dbReference type="ChEBI" id="CHEBI:30616"/>
    </ligand>
</feature>
<dbReference type="Proteomes" id="UP001646141">
    <property type="component" value="Unassembled WGS sequence"/>
</dbReference>
<feature type="transmembrane region" description="Helical" evidence="16">
    <location>
        <begin position="284"/>
        <end position="310"/>
    </location>
</feature>
<evidence type="ECO:0000256" key="12">
    <source>
        <dbReference type="ARBA" id="ARBA00022967"/>
    </source>
</evidence>
<evidence type="ECO:0000256" key="13">
    <source>
        <dbReference type="ARBA" id="ARBA00022989"/>
    </source>
</evidence>
<dbReference type="Pfam" id="PF00122">
    <property type="entry name" value="E1-E2_ATPase"/>
    <property type="match status" value="1"/>
</dbReference>
<dbReference type="SUPFAM" id="SSF81653">
    <property type="entry name" value="Calcium ATPase, transduction domain A"/>
    <property type="match status" value="1"/>
</dbReference>
<comment type="catalytic activity">
    <reaction evidence="16">
        <text>K(+)(out) + ATP + H2O = K(+)(in) + ADP + phosphate + H(+)</text>
        <dbReference type="Rhea" id="RHEA:16777"/>
        <dbReference type="ChEBI" id="CHEBI:15377"/>
        <dbReference type="ChEBI" id="CHEBI:15378"/>
        <dbReference type="ChEBI" id="CHEBI:29103"/>
        <dbReference type="ChEBI" id="CHEBI:30616"/>
        <dbReference type="ChEBI" id="CHEBI:43474"/>
        <dbReference type="ChEBI" id="CHEBI:456216"/>
        <dbReference type="EC" id="7.2.2.6"/>
    </reaction>
</comment>
<dbReference type="Gene3D" id="2.70.150.10">
    <property type="entry name" value="Calcium-transporting ATPase, cytoplasmic transduction domain A"/>
    <property type="match status" value="1"/>
</dbReference>
<reference evidence="18 19" key="1">
    <citation type="submission" date="2018-09" db="EMBL/GenBank/DDBJ databases">
        <title>Comparative genomics of Leucobacter spp.</title>
        <authorList>
            <person name="Reis A.C."/>
            <person name="Kolvenbach B.A."/>
            <person name="Corvini P.F.X."/>
            <person name="Nunes O.C."/>
        </authorList>
    </citation>
    <scope>NUCLEOTIDE SEQUENCE [LARGE SCALE GENOMIC DNA]</scope>
    <source>
        <strain evidence="18 19">L-1</strain>
    </source>
</reference>
<evidence type="ECO:0000256" key="15">
    <source>
        <dbReference type="ARBA" id="ARBA00023136"/>
    </source>
</evidence>
<feature type="binding site" evidence="16">
    <location>
        <position position="434"/>
    </location>
    <ligand>
        <name>ATP</name>
        <dbReference type="ChEBI" id="CHEBI:30616"/>
    </ligand>
</feature>
<dbReference type="InterPro" id="IPR023298">
    <property type="entry name" value="ATPase_P-typ_TM_dom_sf"/>
</dbReference>
<name>A0ABS1SNR3_9MICO</name>
<keyword evidence="5 16" id="KW-0597">Phosphoprotein</keyword>
<dbReference type="SUPFAM" id="SSF81665">
    <property type="entry name" value="Calcium ATPase, transmembrane domain M"/>
    <property type="match status" value="1"/>
</dbReference>
<dbReference type="PRINTS" id="PR00119">
    <property type="entry name" value="CATATPASE"/>
</dbReference>
<dbReference type="SFLD" id="SFLDS00003">
    <property type="entry name" value="Haloacid_Dehalogenase"/>
    <property type="match status" value="1"/>
</dbReference>
<keyword evidence="3 16" id="KW-1003">Cell membrane</keyword>
<evidence type="ECO:0000256" key="16">
    <source>
        <dbReference type="HAMAP-Rule" id="MF_00285"/>
    </source>
</evidence>
<feature type="binding site" evidence="16">
    <location>
        <position position="570"/>
    </location>
    <ligand>
        <name>Mg(2+)</name>
        <dbReference type="ChEBI" id="CHEBI:18420"/>
    </ligand>
</feature>
<dbReference type="SUPFAM" id="SSF56784">
    <property type="entry name" value="HAD-like"/>
    <property type="match status" value="1"/>
</dbReference>
<dbReference type="Pfam" id="PF00702">
    <property type="entry name" value="Hydrolase"/>
    <property type="match status" value="1"/>
</dbReference>
<keyword evidence="10 16" id="KW-0460">Magnesium</keyword>
<evidence type="ECO:0000256" key="5">
    <source>
        <dbReference type="ARBA" id="ARBA00022553"/>
    </source>
</evidence>
<dbReference type="InterPro" id="IPR036412">
    <property type="entry name" value="HAD-like_sf"/>
</dbReference>
<keyword evidence="9 16" id="KW-0067">ATP-binding</keyword>
<evidence type="ECO:0000259" key="17">
    <source>
        <dbReference type="Pfam" id="PF00122"/>
    </source>
</evidence>
<dbReference type="InterPro" id="IPR023214">
    <property type="entry name" value="HAD_sf"/>
</dbReference>
<keyword evidence="15 16" id="KW-0472">Membrane</keyword>